<evidence type="ECO:0000313" key="1">
    <source>
        <dbReference type="EMBL" id="CAG8624730.1"/>
    </source>
</evidence>
<gene>
    <name evidence="1" type="ORF">ACOLOM_LOCUS7455</name>
</gene>
<comment type="caution">
    <text evidence="1">The sequence shown here is derived from an EMBL/GenBank/DDBJ whole genome shotgun (WGS) entry which is preliminary data.</text>
</comment>
<dbReference type="Proteomes" id="UP000789525">
    <property type="component" value="Unassembled WGS sequence"/>
</dbReference>
<feature type="non-terminal residue" evidence="1">
    <location>
        <position position="321"/>
    </location>
</feature>
<sequence>METSLPLSTGRRFSPSHGRGRASTLPALSGRSRIPSPFTGVKPLQLAEGDSRNLLIPSIRMKVDLTKYVEQHAFVFDDVFDYEANNEEVYKRTALPLVEYIFRGGLYVLAARDIFNLLQRPEFNHLAAYIGFYEIYQGQLYDLLNERKKLFAREDGKKNVIISGLQEYTIDNVDALMQVFDYGNTVRSTGSTGANEDSSRSHAILQIVLKHRKNRKKFHGKLSFIDLAGSERECYVVIPIYRMEGAEINKSLLALKECIRALDQDKRHTPFRQSKLTQEFPSDEDNDLFGEELPSDGIVDEDFIHDNPGATSSSLENDNDS</sequence>
<name>A0ACA9N8C8_9GLOM</name>
<evidence type="ECO:0000313" key="2">
    <source>
        <dbReference type="Proteomes" id="UP000789525"/>
    </source>
</evidence>
<dbReference type="EMBL" id="CAJVPT010017199">
    <property type="protein sequence ID" value="CAG8624730.1"/>
    <property type="molecule type" value="Genomic_DNA"/>
</dbReference>
<reference evidence="1" key="1">
    <citation type="submission" date="2021-06" db="EMBL/GenBank/DDBJ databases">
        <authorList>
            <person name="Kallberg Y."/>
            <person name="Tangrot J."/>
            <person name="Rosling A."/>
        </authorList>
    </citation>
    <scope>NUCLEOTIDE SEQUENCE</scope>
    <source>
        <strain evidence="1">CL356</strain>
    </source>
</reference>
<accession>A0ACA9N8C8</accession>
<organism evidence="1 2">
    <name type="scientific">Acaulospora colombiana</name>
    <dbReference type="NCBI Taxonomy" id="27376"/>
    <lineage>
        <taxon>Eukaryota</taxon>
        <taxon>Fungi</taxon>
        <taxon>Fungi incertae sedis</taxon>
        <taxon>Mucoromycota</taxon>
        <taxon>Glomeromycotina</taxon>
        <taxon>Glomeromycetes</taxon>
        <taxon>Diversisporales</taxon>
        <taxon>Acaulosporaceae</taxon>
        <taxon>Acaulospora</taxon>
    </lineage>
</organism>
<keyword evidence="2" id="KW-1185">Reference proteome</keyword>
<protein>
    <submittedName>
        <fullName evidence="1">10550_t:CDS:1</fullName>
    </submittedName>
</protein>
<proteinExistence type="predicted"/>